<dbReference type="RefSeq" id="WP_087678560.1">
    <property type="nucleotide sequence ID" value="NZ_FUWV01000005.1"/>
</dbReference>
<keyword evidence="7 17" id="KW-0067">ATP-binding</keyword>
<dbReference type="GO" id="GO:0015413">
    <property type="term" value="F:ABC-type nickel transporter activity"/>
    <property type="evidence" value="ECO:0007669"/>
    <property type="project" value="UniProtKB-EC"/>
</dbReference>
<dbReference type="EC" id="7.2.2.11" evidence="13"/>
<dbReference type="GO" id="GO:0015833">
    <property type="term" value="P:peptide transport"/>
    <property type="evidence" value="ECO:0007669"/>
    <property type="project" value="InterPro"/>
</dbReference>
<dbReference type="InterPro" id="IPR013563">
    <property type="entry name" value="Oligopep_ABC_C"/>
</dbReference>
<protein>
    <recommendedName>
        <fullName evidence="14">Nickel import system ATP-binding protein NikD</fullName>
        <ecNumber evidence="13">7.2.2.11</ecNumber>
    </recommendedName>
</protein>
<dbReference type="SUPFAM" id="SSF52540">
    <property type="entry name" value="P-loop containing nucleoside triphosphate hydrolases"/>
    <property type="match status" value="1"/>
</dbReference>
<keyword evidence="4" id="KW-1003">Cell membrane</keyword>
<evidence type="ECO:0000256" key="4">
    <source>
        <dbReference type="ARBA" id="ARBA00022475"/>
    </source>
</evidence>
<evidence type="ECO:0000256" key="8">
    <source>
        <dbReference type="ARBA" id="ARBA00022967"/>
    </source>
</evidence>
<dbReference type="Pfam" id="PF00005">
    <property type="entry name" value="ABC_tran"/>
    <property type="match status" value="1"/>
</dbReference>
<feature type="domain" description="ABC transporter" evidence="16">
    <location>
        <begin position="6"/>
        <end position="247"/>
    </location>
</feature>
<dbReference type="InterPro" id="IPR027417">
    <property type="entry name" value="P-loop_NTPase"/>
</dbReference>
<name>A0A1T4LWC6_9FIRM</name>
<dbReference type="GO" id="GO:0005524">
    <property type="term" value="F:ATP binding"/>
    <property type="evidence" value="ECO:0007669"/>
    <property type="project" value="UniProtKB-KW"/>
</dbReference>
<keyword evidence="3" id="KW-0813">Transport</keyword>
<evidence type="ECO:0000256" key="3">
    <source>
        <dbReference type="ARBA" id="ARBA00022448"/>
    </source>
</evidence>
<evidence type="ECO:0000256" key="14">
    <source>
        <dbReference type="ARBA" id="ARBA00044143"/>
    </source>
</evidence>
<evidence type="ECO:0000256" key="11">
    <source>
        <dbReference type="ARBA" id="ARBA00023136"/>
    </source>
</evidence>
<evidence type="ECO:0000256" key="10">
    <source>
        <dbReference type="ARBA" id="ARBA00023112"/>
    </source>
</evidence>
<keyword evidence="6" id="KW-0547">Nucleotide-binding</keyword>
<dbReference type="OrthoDB" id="9809450at2"/>
<evidence type="ECO:0000256" key="6">
    <source>
        <dbReference type="ARBA" id="ARBA00022741"/>
    </source>
</evidence>
<dbReference type="PROSITE" id="PS50893">
    <property type="entry name" value="ABC_TRANSPORTER_2"/>
    <property type="match status" value="1"/>
</dbReference>
<evidence type="ECO:0000256" key="5">
    <source>
        <dbReference type="ARBA" id="ARBA00022596"/>
    </source>
</evidence>
<evidence type="ECO:0000256" key="9">
    <source>
        <dbReference type="ARBA" id="ARBA00023065"/>
    </source>
</evidence>
<dbReference type="AlphaFoldDB" id="A0A1T4LWC6"/>
<gene>
    <name evidence="17" type="ORF">SAMN02745973_01109</name>
</gene>
<evidence type="ECO:0000256" key="15">
    <source>
        <dbReference type="ARBA" id="ARBA00048610"/>
    </source>
</evidence>
<reference evidence="17 18" key="1">
    <citation type="submission" date="2017-02" db="EMBL/GenBank/DDBJ databases">
        <authorList>
            <person name="Peterson S.W."/>
        </authorList>
    </citation>
    <scope>NUCLEOTIDE SEQUENCE [LARGE SCALE GENOMIC DNA]</scope>
    <source>
        <strain evidence="17 18">DSM 15102</strain>
    </source>
</reference>
<dbReference type="EMBL" id="FUWV01000005">
    <property type="protein sequence ID" value="SJZ58957.1"/>
    <property type="molecule type" value="Genomic_DNA"/>
</dbReference>
<dbReference type="InterPro" id="IPR003439">
    <property type="entry name" value="ABC_transporter-like_ATP-bd"/>
</dbReference>
<keyword evidence="8" id="KW-1278">Translocase</keyword>
<keyword evidence="5" id="KW-0533">Nickel</keyword>
<dbReference type="NCBIfam" id="TIGR01727">
    <property type="entry name" value="oligo_HPY"/>
    <property type="match status" value="1"/>
</dbReference>
<dbReference type="Proteomes" id="UP000196365">
    <property type="component" value="Unassembled WGS sequence"/>
</dbReference>
<evidence type="ECO:0000313" key="18">
    <source>
        <dbReference type="Proteomes" id="UP000196365"/>
    </source>
</evidence>
<keyword evidence="9" id="KW-0406">Ion transport</keyword>
<comment type="subcellular location">
    <subcellularLocation>
        <location evidence="1">Cell membrane</location>
        <topology evidence="1">Peripheral membrane protein</topology>
    </subcellularLocation>
</comment>
<organism evidence="17 18">
    <name type="scientific">Garciella nitratireducens DSM 15102</name>
    <dbReference type="NCBI Taxonomy" id="1121911"/>
    <lineage>
        <taxon>Bacteria</taxon>
        <taxon>Bacillati</taxon>
        <taxon>Bacillota</taxon>
        <taxon>Clostridia</taxon>
        <taxon>Eubacteriales</taxon>
        <taxon>Eubacteriaceae</taxon>
        <taxon>Garciella</taxon>
    </lineage>
</organism>
<evidence type="ECO:0000256" key="12">
    <source>
        <dbReference type="ARBA" id="ARBA00038669"/>
    </source>
</evidence>
<keyword evidence="10" id="KW-0921">Nickel transport</keyword>
<dbReference type="GO" id="GO:0016887">
    <property type="term" value="F:ATP hydrolysis activity"/>
    <property type="evidence" value="ECO:0007669"/>
    <property type="project" value="InterPro"/>
</dbReference>
<evidence type="ECO:0000313" key="17">
    <source>
        <dbReference type="EMBL" id="SJZ58957.1"/>
    </source>
</evidence>
<evidence type="ECO:0000256" key="13">
    <source>
        <dbReference type="ARBA" id="ARBA00039098"/>
    </source>
</evidence>
<evidence type="ECO:0000259" key="16">
    <source>
        <dbReference type="PROSITE" id="PS50893"/>
    </source>
</evidence>
<evidence type="ECO:0000256" key="7">
    <source>
        <dbReference type="ARBA" id="ARBA00022840"/>
    </source>
</evidence>
<keyword evidence="11" id="KW-0472">Membrane</keyword>
<dbReference type="SMART" id="SM00382">
    <property type="entry name" value="AAA"/>
    <property type="match status" value="1"/>
</dbReference>
<dbReference type="PANTHER" id="PTHR43297">
    <property type="entry name" value="OLIGOPEPTIDE TRANSPORT ATP-BINDING PROTEIN APPD"/>
    <property type="match status" value="1"/>
</dbReference>
<comment type="subunit">
    <text evidence="12">The complex is composed of two ATP-binding proteins (NikD and NikE), two transmembrane proteins (NikB and NikC) and a solute-binding protein (NikA).</text>
</comment>
<dbReference type="InterPro" id="IPR050388">
    <property type="entry name" value="ABC_Ni/Peptide_Import"/>
</dbReference>
<dbReference type="Gene3D" id="3.40.50.300">
    <property type="entry name" value="P-loop containing nucleotide triphosphate hydrolases"/>
    <property type="match status" value="1"/>
</dbReference>
<sequence>MEKALLEAKNLSISFQMYKKGLKKYQQQTISDLSMEVYREELVAVVGSSGSGKSLLVHAIMGLLPDSAITKGSIYYDGEKLTEERLKNLRREKIAFIPQSISYLDPLIKVGKQVQGANRNKQSKKKQKASFQRYDLREDFEKLYPFQLSGGMARRVLLSMVDQKEVDFIIADEPTPGLDLEMALKTLKYFREFANQGKAVLIITHDMDLALQVADKIAIFYAGTIVEIAPVSDFKKGGEGLRHPYTKALYKALPQNDFQALPGFQPYGQDRLSGCVFISRCKNADENCKNKISMRNLRGGRVRCCHAS</sequence>
<dbReference type="PANTHER" id="PTHR43297:SF13">
    <property type="entry name" value="NICKEL ABC TRANSPORTER, ATP-BINDING PROTEIN"/>
    <property type="match status" value="1"/>
</dbReference>
<dbReference type="InterPro" id="IPR003593">
    <property type="entry name" value="AAA+_ATPase"/>
</dbReference>
<accession>A0A1T4LWC6</accession>
<comment type="similarity">
    <text evidence="2">Belongs to the ABC transporter superfamily.</text>
</comment>
<evidence type="ECO:0000256" key="1">
    <source>
        <dbReference type="ARBA" id="ARBA00004202"/>
    </source>
</evidence>
<keyword evidence="18" id="KW-1185">Reference proteome</keyword>
<proteinExistence type="inferred from homology"/>
<evidence type="ECO:0000256" key="2">
    <source>
        <dbReference type="ARBA" id="ARBA00005417"/>
    </source>
</evidence>
<dbReference type="Pfam" id="PF08352">
    <property type="entry name" value="oligo_HPY"/>
    <property type="match status" value="1"/>
</dbReference>
<dbReference type="GO" id="GO:0005886">
    <property type="term" value="C:plasma membrane"/>
    <property type="evidence" value="ECO:0007669"/>
    <property type="project" value="UniProtKB-SubCell"/>
</dbReference>
<comment type="catalytic activity">
    <reaction evidence="15">
        <text>Ni(2+)(out) + ATP + H2O = Ni(2+)(in) + ADP + phosphate + H(+)</text>
        <dbReference type="Rhea" id="RHEA:15557"/>
        <dbReference type="ChEBI" id="CHEBI:15377"/>
        <dbReference type="ChEBI" id="CHEBI:15378"/>
        <dbReference type="ChEBI" id="CHEBI:30616"/>
        <dbReference type="ChEBI" id="CHEBI:43474"/>
        <dbReference type="ChEBI" id="CHEBI:49786"/>
        <dbReference type="ChEBI" id="CHEBI:456216"/>
        <dbReference type="EC" id="7.2.2.11"/>
    </reaction>
    <physiologicalReaction direction="left-to-right" evidence="15">
        <dbReference type="Rhea" id="RHEA:15558"/>
    </physiologicalReaction>
</comment>